<evidence type="ECO:0000313" key="4">
    <source>
        <dbReference type="WBParaSite" id="TASK_0000530901-mRNA-1"/>
    </source>
</evidence>
<reference evidence="2 3" key="2">
    <citation type="submission" date="2018-11" db="EMBL/GenBank/DDBJ databases">
        <authorList>
            <consortium name="Pathogen Informatics"/>
        </authorList>
    </citation>
    <scope>NUCLEOTIDE SEQUENCE [LARGE SCALE GENOMIC DNA]</scope>
</reference>
<evidence type="ECO:0000256" key="1">
    <source>
        <dbReference type="SAM" id="MobiDB-lite"/>
    </source>
</evidence>
<feature type="compositionally biased region" description="Low complexity" evidence="1">
    <location>
        <begin position="279"/>
        <end position="291"/>
    </location>
</feature>
<sequence>MYYQQPCDIVPPLRRLKSQRKLNVDQARLYDVVYEPRKQQSRQYHPVYRLSQQQYSQNNRRSCSFYRDHYNQNYNCYDPRNSPYVPSITSVPNASWRENDGDYSPCRVVRLPPPIYPTPCKTLDEEATEIYNEIVDTADMLVMAIIFSRRRQRRANRQCNPTNMAPQCVPRKSRFGYQFESSMDAPITDRDEESALAALEEAVNLDFQKATPGRLANGGGERGPTRKIRAHLYETEDGWMEQQACYASSDNYSCIEIDSDDDDTEKLELEMLLPVEMVTGTSGQGSGSYSQFTASEDISCPSDPEI</sequence>
<reference evidence="4" key="1">
    <citation type="submission" date="2017-02" db="UniProtKB">
        <authorList>
            <consortium name="WormBaseParasite"/>
        </authorList>
    </citation>
    <scope>IDENTIFICATION</scope>
</reference>
<evidence type="ECO:0000313" key="3">
    <source>
        <dbReference type="Proteomes" id="UP000282613"/>
    </source>
</evidence>
<proteinExistence type="predicted"/>
<name>A0A0R3W5C3_TAEAS</name>
<feature type="region of interest" description="Disordered" evidence="1">
    <location>
        <begin position="279"/>
        <end position="306"/>
    </location>
</feature>
<accession>A0A0R3W5C3</accession>
<dbReference type="AlphaFoldDB" id="A0A0R3W5C3"/>
<dbReference type="WBParaSite" id="TASK_0000530901-mRNA-1">
    <property type="protein sequence ID" value="TASK_0000530901-mRNA-1"/>
    <property type="gene ID" value="TASK_0000530901"/>
</dbReference>
<evidence type="ECO:0000313" key="2">
    <source>
        <dbReference type="EMBL" id="VDK34856.1"/>
    </source>
</evidence>
<protein>
    <submittedName>
        <fullName evidence="2 4">Uncharacterized protein</fullName>
    </submittedName>
</protein>
<dbReference type="OrthoDB" id="6257106at2759"/>
<organism evidence="4">
    <name type="scientific">Taenia asiatica</name>
    <name type="common">Asian tapeworm</name>
    <dbReference type="NCBI Taxonomy" id="60517"/>
    <lineage>
        <taxon>Eukaryota</taxon>
        <taxon>Metazoa</taxon>
        <taxon>Spiralia</taxon>
        <taxon>Lophotrochozoa</taxon>
        <taxon>Platyhelminthes</taxon>
        <taxon>Cestoda</taxon>
        <taxon>Eucestoda</taxon>
        <taxon>Cyclophyllidea</taxon>
        <taxon>Taeniidae</taxon>
        <taxon>Taenia</taxon>
    </lineage>
</organism>
<dbReference type="Proteomes" id="UP000282613">
    <property type="component" value="Unassembled WGS sequence"/>
</dbReference>
<keyword evidence="3" id="KW-1185">Reference proteome</keyword>
<dbReference type="EMBL" id="UYRS01018406">
    <property type="protein sequence ID" value="VDK34856.1"/>
    <property type="molecule type" value="Genomic_DNA"/>
</dbReference>
<gene>
    <name evidence="2" type="ORF">TASK_LOCUS5310</name>
</gene>